<proteinExistence type="inferred from homology"/>
<dbReference type="InterPro" id="IPR000307">
    <property type="entry name" value="Ribosomal_bS16"/>
</dbReference>
<evidence type="ECO:0000256" key="1">
    <source>
        <dbReference type="ARBA" id="ARBA00006668"/>
    </source>
</evidence>
<dbReference type="GO" id="GO:0032543">
    <property type="term" value="P:mitochondrial translation"/>
    <property type="evidence" value="ECO:0007669"/>
    <property type="project" value="TreeGrafter"/>
</dbReference>
<evidence type="ECO:0000256" key="6">
    <source>
        <dbReference type="SAM" id="MobiDB-lite"/>
    </source>
</evidence>
<keyword evidence="8" id="KW-1185">Reference proteome</keyword>
<accession>A0A3S5AAP2</accession>
<dbReference type="PANTHER" id="PTHR12919:SF20">
    <property type="entry name" value="SMALL RIBOSOMAL SUBUNIT PROTEIN BS16M"/>
    <property type="match status" value="1"/>
</dbReference>
<dbReference type="InterPro" id="IPR023803">
    <property type="entry name" value="Ribosomal_bS16_dom_sf"/>
</dbReference>
<comment type="similarity">
    <text evidence="1">Belongs to the bacterial ribosomal protein bS16 family.</text>
</comment>
<sequence>MMLWPPVIWSARCQLLPSLSRFTSRFYQTGAEYHTDSSKSMFGSQEHIEPGPSKPSTWWMHLPRSGRKVLRMYPVRARHRWRIVLVREGCRNRIFFTIQVKSNLAECKTHGVEQLGSWDPYPNRDYGEQLIGLNVDRLIHWLGKGAEPSMKVAELLGLMGLYPIHPRSYLAAHRTRVAIEKRQVKTFPAGQPSESSKESDMMP</sequence>
<evidence type="ECO:0000256" key="4">
    <source>
        <dbReference type="ARBA" id="ARBA00035263"/>
    </source>
</evidence>
<evidence type="ECO:0000313" key="7">
    <source>
        <dbReference type="EMBL" id="VEL31964.1"/>
    </source>
</evidence>
<dbReference type="Gene3D" id="3.30.1320.10">
    <property type="match status" value="1"/>
</dbReference>
<keyword evidence="3" id="KW-0687">Ribonucleoprotein</keyword>
<protein>
    <recommendedName>
        <fullName evidence="4">Small ribosomal subunit protein bS16m</fullName>
    </recommendedName>
    <alternativeName>
        <fullName evidence="5">28S ribosomal protein S16, mitochondrial</fullName>
    </alternativeName>
</protein>
<dbReference type="Proteomes" id="UP000784294">
    <property type="component" value="Unassembled WGS sequence"/>
</dbReference>
<evidence type="ECO:0000256" key="3">
    <source>
        <dbReference type="ARBA" id="ARBA00023274"/>
    </source>
</evidence>
<comment type="caution">
    <text evidence="7">The sequence shown here is derived from an EMBL/GenBank/DDBJ whole genome shotgun (WGS) entry which is preliminary data.</text>
</comment>
<dbReference type="NCBIfam" id="TIGR00002">
    <property type="entry name" value="S16"/>
    <property type="match status" value="1"/>
</dbReference>
<gene>
    <name evidence="7" type="ORF">PXEA_LOCUS25404</name>
</gene>
<dbReference type="SUPFAM" id="SSF54565">
    <property type="entry name" value="Ribosomal protein S16"/>
    <property type="match status" value="1"/>
</dbReference>
<keyword evidence="2" id="KW-0689">Ribosomal protein</keyword>
<dbReference type="GO" id="GO:0003735">
    <property type="term" value="F:structural constituent of ribosome"/>
    <property type="evidence" value="ECO:0007669"/>
    <property type="project" value="InterPro"/>
</dbReference>
<name>A0A3S5AAP2_9PLAT</name>
<reference evidence="7" key="1">
    <citation type="submission" date="2018-11" db="EMBL/GenBank/DDBJ databases">
        <authorList>
            <consortium name="Pathogen Informatics"/>
        </authorList>
    </citation>
    <scope>NUCLEOTIDE SEQUENCE</scope>
</reference>
<evidence type="ECO:0000256" key="2">
    <source>
        <dbReference type="ARBA" id="ARBA00022980"/>
    </source>
</evidence>
<dbReference type="EMBL" id="CAAALY010128599">
    <property type="protein sequence ID" value="VEL31964.1"/>
    <property type="molecule type" value="Genomic_DNA"/>
</dbReference>
<evidence type="ECO:0000313" key="8">
    <source>
        <dbReference type="Proteomes" id="UP000784294"/>
    </source>
</evidence>
<dbReference type="AlphaFoldDB" id="A0A3S5AAP2"/>
<dbReference type="OrthoDB" id="407221at2759"/>
<dbReference type="PANTHER" id="PTHR12919">
    <property type="entry name" value="30S RIBOSOMAL PROTEIN S16"/>
    <property type="match status" value="1"/>
</dbReference>
<evidence type="ECO:0000256" key="5">
    <source>
        <dbReference type="ARBA" id="ARBA00035438"/>
    </source>
</evidence>
<feature type="non-terminal residue" evidence="7">
    <location>
        <position position="1"/>
    </location>
</feature>
<feature type="region of interest" description="Disordered" evidence="6">
    <location>
        <begin position="184"/>
        <end position="203"/>
    </location>
</feature>
<dbReference type="GO" id="GO:0005763">
    <property type="term" value="C:mitochondrial small ribosomal subunit"/>
    <property type="evidence" value="ECO:0007669"/>
    <property type="project" value="TreeGrafter"/>
</dbReference>
<dbReference type="Pfam" id="PF00886">
    <property type="entry name" value="Ribosomal_S16"/>
    <property type="match status" value="1"/>
</dbReference>
<organism evidence="7 8">
    <name type="scientific">Protopolystoma xenopodis</name>
    <dbReference type="NCBI Taxonomy" id="117903"/>
    <lineage>
        <taxon>Eukaryota</taxon>
        <taxon>Metazoa</taxon>
        <taxon>Spiralia</taxon>
        <taxon>Lophotrochozoa</taxon>
        <taxon>Platyhelminthes</taxon>
        <taxon>Monogenea</taxon>
        <taxon>Polyopisthocotylea</taxon>
        <taxon>Polystomatidea</taxon>
        <taxon>Polystomatidae</taxon>
        <taxon>Protopolystoma</taxon>
    </lineage>
</organism>